<dbReference type="AlphaFoldDB" id="A0AAU7E0F9"/>
<evidence type="ECO:0000313" key="1">
    <source>
        <dbReference type="EMBL" id="XBH23046.1"/>
    </source>
</evidence>
<organism evidence="1">
    <name type="scientific">Jonesiaceae bacterium BS-20</name>
    <dbReference type="NCBI Taxonomy" id="3120821"/>
    <lineage>
        <taxon>Bacteria</taxon>
        <taxon>Bacillati</taxon>
        <taxon>Actinomycetota</taxon>
        <taxon>Actinomycetes</taxon>
        <taxon>Micrococcales</taxon>
        <taxon>Jonesiaceae</taxon>
    </lineage>
</organism>
<protein>
    <submittedName>
        <fullName evidence="1">Uncharacterized protein</fullName>
    </submittedName>
</protein>
<accession>A0AAU7E0F9</accession>
<sequence>MAKMRSITTLTSNHVGLHIKIVDVDQTYKGQLTGIEAAPTHSPNEHPTVWIISIDDEPNSVSSAALWKRLPIVRPGQFAIALTEEAAWQTAVSAIPRLVIRGIGRLIDAF</sequence>
<gene>
    <name evidence="1" type="ORF">V5R04_07495</name>
</gene>
<dbReference type="EMBL" id="CP146203">
    <property type="protein sequence ID" value="XBH23046.1"/>
    <property type="molecule type" value="Genomic_DNA"/>
</dbReference>
<proteinExistence type="predicted"/>
<reference evidence="1" key="1">
    <citation type="submission" date="2024-02" db="EMBL/GenBank/DDBJ databases">
        <title>Tomenella chthoni gen. nov. sp. nov., a member of the family Jonesiaceae isolated from bat guano.</title>
        <authorList>
            <person name="Miller S.L."/>
            <person name="King J."/>
            <person name="Sankaranarayanan K."/>
            <person name="Lawson P.A."/>
        </authorList>
    </citation>
    <scope>NUCLEOTIDE SEQUENCE</scope>
    <source>
        <strain evidence="1">BS-20</strain>
    </source>
</reference>
<name>A0AAU7E0F9_9MICO</name>